<evidence type="ECO:0000313" key="4">
    <source>
        <dbReference type="Proteomes" id="UP000253370"/>
    </source>
</evidence>
<feature type="non-terminal residue" evidence="3">
    <location>
        <position position="1"/>
    </location>
</feature>
<dbReference type="RefSeq" id="WP_113289520.1">
    <property type="nucleotide sequence ID" value="NZ_QNTQ01000008.1"/>
</dbReference>
<evidence type="ECO:0000256" key="1">
    <source>
        <dbReference type="SAM" id="MobiDB-lite"/>
    </source>
</evidence>
<dbReference type="Proteomes" id="UP000253370">
    <property type="component" value="Unassembled WGS sequence"/>
</dbReference>
<dbReference type="EMBL" id="QNTQ01000008">
    <property type="protein sequence ID" value="RBI85192.1"/>
    <property type="molecule type" value="Genomic_DNA"/>
</dbReference>
<dbReference type="InterPro" id="IPR018392">
    <property type="entry name" value="LysM"/>
</dbReference>
<dbReference type="InterPro" id="IPR052196">
    <property type="entry name" value="Bact_Kbp"/>
</dbReference>
<accession>A0A365U955</accession>
<dbReference type="PANTHER" id="PTHR34700:SF4">
    <property type="entry name" value="PHAGE-LIKE ELEMENT PBSX PROTEIN XKDP"/>
    <property type="match status" value="1"/>
</dbReference>
<keyword evidence="4" id="KW-1185">Reference proteome</keyword>
<sequence length="228" mass="23613">AVARAPATVAGEPGPDAAAAPAAQPSVAAAEPAQPGPPAAEPEGAGAPGVILAGREGLRVLQRPGRPGAPPDALAELAVDAIGYDAEGAVQLAGQGGPGTDFVRVYLDNRPVTSVPVAPDGNWQTELPEIDTGVYTMRIDALDAEGEVTARIETPFERIAPDALAAAAAEAESEGRALVTVQRGNTLWGISRRNYGRGILYVRIFEANRDRIRDPDLIYPGQVFTIPQ</sequence>
<dbReference type="Pfam" id="PF01476">
    <property type="entry name" value="LysM"/>
    <property type="match status" value="1"/>
</dbReference>
<reference evidence="3 4" key="1">
    <citation type="submission" date="2018-07" db="EMBL/GenBank/DDBJ databases">
        <title>Rhodosalinus sp. strain E84T genomic sequence and assembly.</title>
        <authorList>
            <person name="Liu Z.-W."/>
            <person name="Lu D.-C."/>
        </authorList>
    </citation>
    <scope>NUCLEOTIDE SEQUENCE [LARGE SCALE GENOMIC DNA]</scope>
    <source>
        <strain evidence="3 4">E84</strain>
    </source>
</reference>
<organism evidence="3 4">
    <name type="scientific">Rhodosalinus halophilus</name>
    <dbReference type="NCBI Taxonomy" id="2259333"/>
    <lineage>
        <taxon>Bacteria</taxon>
        <taxon>Pseudomonadati</taxon>
        <taxon>Pseudomonadota</taxon>
        <taxon>Alphaproteobacteria</taxon>
        <taxon>Rhodobacterales</taxon>
        <taxon>Paracoccaceae</taxon>
        <taxon>Rhodosalinus</taxon>
    </lineage>
</organism>
<dbReference type="SUPFAM" id="SSF54106">
    <property type="entry name" value="LysM domain"/>
    <property type="match status" value="1"/>
</dbReference>
<protein>
    <submittedName>
        <fullName evidence="3">Peptidoglycan-binding protein</fullName>
    </submittedName>
</protein>
<dbReference type="PANTHER" id="PTHR34700">
    <property type="entry name" value="POTASSIUM BINDING PROTEIN KBP"/>
    <property type="match status" value="1"/>
</dbReference>
<dbReference type="InterPro" id="IPR036779">
    <property type="entry name" value="LysM_dom_sf"/>
</dbReference>
<gene>
    <name evidence="3" type="ORF">DRV85_11000</name>
</gene>
<proteinExistence type="predicted"/>
<dbReference type="SMART" id="SM00257">
    <property type="entry name" value="LysM"/>
    <property type="match status" value="1"/>
</dbReference>
<dbReference type="CDD" id="cd00118">
    <property type="entry name" value="LysM"/>
    <property type="match status" value="1"/>
</dbReference>
<feature type="domain" description="LysM" evidence="2">
    <location>
        <begin position="177"/>
        <end position="226"/>
    </location>
</feature>
<evidence type="ECO:0000259" key="2">
    <source>
        <dbReference type="PROSITE" id="PS51782"/>
    </source>
</evidence>
<feature type="compositionally biased region" description="Low complexity" evidence="1">
    <location>
        <begin position="9"/>
        <end position="33"/>
    </location>
</feature>
<dbReference type="PROSITE" id="PS51782">
    <property type="entry name" value="LYSM"/>
    <property type="match status" value="1"/>
</dbReference>
<dbReference type="Gene3D" id="2.60.40.10">
    <property type="entry name" value="Immunoglobulins"/>
    <property type="match status" value="1"/>
</dbReference>
<dbReference type="AlphaFoldDB" id="A0A365U955"/>
<evidence type="ECO:0000313" key="3">
    <source>
        <dbReference type="EMBL" id="RBI85192.1"/>
    </source>
</evidence>
<dbReference type="InterPro" id="IPR013783">
    <property type="entry name" value="Ig-like_fold"/>
</dbReference>
<dbReference type="OrthoDB" id="370541at2"/>
<comment type="caution">
    <text evidence="3">The sequence shown here is derived from an EMBL/GenBank/DDBJ whole genome shotgun (WGS) entry which is preliminary data.</text>
</comment>
<name>A0A365U955_9RHOB</name>
<feature type="region of interest" description="Disordered" evidence="1">
    <location>
        <begin position="1"/>
        <end position="49"/>
    </location>
</feature>
<dbReference type="Gene3D" id="3.10.350.10">
    <property type="entry name" value="LysM domain"/>
    <property type="match status" value="1"/>
</dbReference>